<gene>
    <name evidence="2" type="ORF">QR680_001959</name>
</gene>
<reference evidence="2" key="1">
    <citation type="submission" date="2023-06" db="EMBL/GenBank/DDBJ databases">
        <title>Genomic analysis of the entomopathogenic nematode Steinernema hermaphroditum.</title>
        <authorList>
            <person name="Schwarz E.M."/>
            <person name="Heppert J.K."/>
            <person name="Baniya A."/>
            <person name="Schwartz H.T."/>
            <person name="Tan C.-H."/>
            <person name="Antoshechkin I."/>
            <person name="Sternberg P.W."/>
            <person name="Goodrich-Blair H."/>
            <person name="Dillman A.R."/>
        </authorList>
    </citation>
    <scope>NUCLEOTIDE SEQUENCE</scope>
    <source>
        <strain evidence="2">PS9179</strain>
        <tissue evidence="2">Whole animal</tissue>
    </source>
</reference>
<name>A0AA39H0N3_9BILA</name>
<keyword evidence="3" id="KW-1185">Reference proteome</keyword>
<protein>
    <submittedName>
        <fullName evidence="2">Uncharacterized protein</fullName>
    </submittedName>
</protein>
<dbReference type="EMBL" id="JAUCMV010000005">
    <property type="protein sequence ID" value="KAK0397060.1"/>
    <property type="molecule type" value="Genomic_DNA"/>
</dbReference>
<accession>A0AA39H0N3</accession>
<sequence length="155" mass="17982">MCDMRTPRDKVQRNWKDRSSPQMKSKNKTDEGDEMVVFGYSCKLFPTDGSSASEESRYHLQFKRLFFTPVTRVIGSRLKTITRVVQLLAEENCIRLYPRGCEYHTTVDFILQHSRMINLAMRSSLGIMRKLSAMRSDIATCILISKWKKIVDAHA</sequence>
<evidence type="ECO:0000313" key="2">
    <source>
        <dbReference type="EMBL" id="KAK0397060.1"/>
    </source>
</evidence>
<proteinExistence type="predicted"/>
<evidence type="ECO:0000256" key="1">
    <source>
        <dbReference type="SAM" id="MobiDB-lite"/>
    </source>
</evidence>
<dbReference type="Proteomes" id="UP001175271">
    <property type="component" value="Unassembled WGS sequence"/>
</dbReference>
<feature type="region of interest" description="Disordered" evidence="1">
    <location>
        <begin position="1"/>
        <end position="29"/>
    </location>
</feature>
<organism evidence="2 3">
    <name type="scientific">Steinernema hermaphroditum</name>
    <dbReference type="NCBI Taxonomy" id="289476"/>
    <lineage>
        <taxon>Eukaryota</taxon>
        <taxon>Metazoa</taxon>
        <taxon>Ecdysozoa</taxon>
        <taxon>Nematoda</taxon>
        <taxon>Chromadorea</taxon>
        <taxon>Rhabditida</taxon>
        <taxon>Tylenchina</taxon>
        <taxon>Panagrolaimomorpha</taxon>
        <taxon>Strongyloidoidea</taxon>
        <taxon>Steinernematidae</taxon>
        <taxon>Steinernema</taxon>
    </lineage>
</organism>
<comment type="caution">
    <text evidence="2">The sequence shown here is derived from an EMBL/GenBank/DDBJ whole genome shotgun (WGS) entry which is preliminary data.</text>
</comment>
<evidence type="ECO:0000313" key="3">
    <source>
        <dbReference type="Proteomes" id="UP001175271"/>
    </source>
</evidence>
<feature type="compositionally biased region" description="Basic and acidic residues" evidence="1">
    <location>
        <begin position="1"/>
        <end position="19"/>
    </location>
</feature>
<dbReference type="AlphaFoldDB" id="A0AA39H0N3"/>